<organism evidence="3 4">
    <name type="scientific">Geoanaerobacter pelophilus</name>
    <dbReference type="NCBI Taxonomy" id="60036"/>
    <lineage>
        <taxon>Bacteria</taxon>
        <taxon>Pseudomonadati</taxon>
        <taxon>Thermodesulfobacteriota</taxon>
        <taxon>Desulfuromonadia</taxon>
        <taxon>Geobacterales</taxon>
        <taxon>Geobacteraceae</taxon>
        <taxon>Geoanaerobacter</taxon>
    </lineage>
</organism>
<sequence length="155" mass="16955">MLRRIASPVAIRLQSVMTCGLTPKKLALTLCIGSALGIMPLLWGTTLICMALAHLLRLNQVALQSVNYLFYPLQLALLVPFFKLGGWLFPWGPKIPPNVLTTLIKNPGLSSLNILGWITLKSLFAWLVTALPVALLAYVILRVASGRIVDQSISH</sequence>
<evidence type="ECO:0000259" key="2">
    <source>
        <dbReference type="Pfam" id="PF09835"/>
    </source>
</evidence>
<feature type="domain" description="DUF2062" evidence="2">
    <location>
        <begin position="12"/>
        <end position="144"/>
    </location>
</feature>
<feature type="transmembrane region" description="Helical" evidence="1">
    <location>
        <begin position="26"/>
        <end position="56"/>
    </location>
</feature>
<reference evidence="3 4" key="1">
    <citation type="submission" date="2021-05" db="EMBL/GenBank/DDBJ databases">
        <title>The draft genome of Geobacter pelophilus DSM 12255.</title>
        <authorList>
            <person name="Xu Z."/>
            <person name="Masuda Y."/>
            <person name="Itoh H."/>
            <person name="Senoo K."/>
        </authorList>
    </citation>
    <scope>NUCLEOTIDE SEQUENCE [LARGE SCALE GENOMIC DNA]</scope>
    <source>
        <strain evidence="3 4">DSM 12255</strain>
    </source>
</reference>
<keyword evidence="1" id="KW-0472">Membrane</keyword>
<dbReference type="Proteomes" id="UP000811899">
    <property type="component" value="Unassembled WGS sequence"/>
</dbReference>
<evidence type="ECO:0000313" key="4">
    <source>
        <dbReference type="Proteomes" id="UP000811899"/>
    </source>
</evidence>
<proteinExistence type="predicted"/>
<keyword evidence="1" id="KW-1133">Transmembrane helix</keyword>
<dbReference type="RefSeq" id="WP_214172926.1">
    <property type="nucleotide sequence ID" value="NZ_JAHCVJ010000009.1"/>
</dbReference>
<accession>A0AAW4L5A1</accession>
<dbReference type="Pfam" id="PF09835">
    <property type="entry name" value="DUF2062"/>
    <property type="match status" value="1"/>
</dbReference>
<evidence type="ECO:0000313" key="3">
    <source>
        <dbReference type="EMBL" id="MBT0666153.1"/>
    </source>
</evidence>
<protein>
    <submittedName>
        <fullName evidence="3">DUF2062 domain-containing protein</fullName>
    </submittedName>
</protein>
<keyword evidence="4" id="KW-1185">Reference proteome</keyword>
<gene>
    <name evidence="3" type="ORF">KI809_17720</name>
</gene>
<feature type="transmembrane region" description="Helical" evidence="1">
    <location>
        <begin position="68"/>
        <end position="89"/>
    </location>
</feature>
<name>A0AAW4L5A1_9BACT</name>
<dbReference type="InterPro" id="IPR018639">
    <property type="entry name" value="DUF2062"/>
</dbReference>
<keyword evidence="1" id="KW-0812">Transmembrane</keyword>
<dbReference type="EMBL" id="JAHCVJ010000009">
    <property type="protein sequence ID" value="MBT0666153.1"/>
    <property type="molecule type" value="Genomic_DNA"/>
</dbReference>
<comment type="caution">
    <text evidence="3">The sequence shown here is derived from an EMBL/GenBank/DDBJ whole genome shotgun (WGS) entry which is preliminary data.</text>
</comment>
<feature type="transmembrane region" description="Helical" evidence="1">
    <location>
        <begin position="123"/>
        <end position="141"/>
    </location>
</feature>
<dbReference type="PANTHER" id="PTHR35102:SF1">
    <property type="entry name" value="E3 UBIQUITIN-PROTEIN LIGASE"/>
    <property type="match status" value="1"/>
</dbReference>
<evidence type="ECO:0000256" key="1">
    <source>
        <dbReference type="SAM" id="Phobius"/>
    </source>
</evidence>
<dbReference type="PANTHER" id="PTHR35102">
    <property type="entry name" value="E3 UBIQUITIN-PROTEIN LIGASE"/>
    <property type="match status" value="1"/>
</dbReference>
<dbReference type="AlphaFoldDB" id="A0AAW4L5A1"/>